<evidence type="ECO:0000256" key="1">
    <source>
        <dbReference type="ARBA" id="ARBA00002121"/>
    </source>
</evidence>
<evidence type="ECO:0000256" key="8">
    <source>
        <dbReference type="ARBA" id="ARBA00022741"/>
    </source>
</evidence>
<dbReference type="NCBIfam" id="NF004160">
    <property type="entry name" value="PRK05627.1-3"/>
    <property type="match status" value="1"/>
</dbReference>
<dbReference type="Gene3D" id="3.40.50.620">
    <property type="entry name" value="HUPs"/>
    <property type="match status" value="1"/>
</dbReference>
<keyword evidence="11 15" id="KW-0067">ATP-binding</keyword>
<dbReference type="InterPro" id="IPR023468">
    <property type="entry name" value="Riboflavin_kinase"/>
</dbReference>
<comment type="catalytic activity">
    <reaction evidence="14 15">
        <text>FMN + ATP + H(+) = FAD + diphosphate</text>
        <dbReference type="Rhea" id="RHEA:17237"/>
        <dbReference type="ChEBI" id="CHEBI:15378"/>
        <dbReference type="ChEBI" id="CHEBI:30616"/>
        <dbReference type="ChEBI" id="CHEBI:33019"/>
        <dbReference type="ChEBI" id="CHEBI:57692"/>
        <dbReference type="ChEBI" id="CHEBI:58210"/>
        <dbReference type="EC" id="2.7.7.2"/>
    </reaction>
</comment>
<dbReference type="EC" id="2.7.1.26" evidence="15"/>
<keyword evidence="6 15" id="KW-0808">Transferase</keyword>
<keyword evidence="4 15" id="KW-0285">Flavoprotein</keyword>
<dbReference type="RefSeq" id="WP_025226655.1">
    <property type="nucleotide sequence ID" value="NZ_CP007139.1"/>
</dbReference>
<proteinExistence type="inferred from homology"/>
<reference evidence="17 18" key="1">
    <citation type="journal article" date="2014" name="PLoS ONE">
        <title>The first complete genome sequence of the class fimbriimonadia in the phylum armatimonadetes.</title>
        <authorList>
            <person name="Hu Z.Y."/>
            <person name="Wang Y.Z."/>
            <person name="Im W.T."/>
            <person name="Wang S.Y."/>
            <person name="Zhao G.P."/>
            <person name="Zheng H.J."/>
            <person name="Quan Z.X."/>
        </authorList>
    </citation>
    <scope>NUCLEOTIDE SEQUENCE [LARGE SCALE GENOMIC DNA]</scope>
    <source>
        <strain evidence="17">Gsoil 348</strain>
    </source>
</reference>
<dbReference type="PANTHER" id="PTHR22749:SF6">
    <property type="entry name" value="RIBOFLAVIN KINASE"/>
    <property type="match status" value="1"/>
</dbReference>
<dbReference type="UniPathway" id="UPA00277">
    <property type="reaction ID" value="UER00407"/>
</dbReference>
<dbReference type="CDD" id="cd02064">
    <property type="entry name" value="FAD_synthetase_N"/>
    <property type="match status" value="1"/>
</dbReference>
<dbReference type="eggNOG" id="COG0196">
    <property type="taxonomic scope" value="Bacteria"/>
</dbReference>
<keyword evidence="8 15" id="KW-0547">Nucleotide-binding</keyword>
<protein>
    <recommendedName>
        <fullName evidence="15">Riboflavin biosynthesis protein</fullName>
    </recommendedName>
    <domain>
        <recommendedName>
            <fullName evidence="15">Riboflavin kinase</fullName>
            <ecNumber evidence="15">2.7.1.26</ecNumber>
        </recommendedName>
        <alternativeName>
            <fullName evidence="15">Flavokinase</fullName>
        </alternativeName>
    </domain>
    <domain>
        <recommendedName>
            <fullName evidence="15">FMN adenylyltransferase</fullName>
            <ecNumber evidence="15">2.7.7.2</ecNumber>
        </recommendedName>
        <alternativeName>
            <fullName evidence="15">FAD pyrophosphorylase</fullName>
        </alternativeName>
        <alternativeName>
            <fullName evidence="15">FAD synthase</fullName>
        </alternativeName>
    </domain>
</protein>
<feature type="domain" description="Riboflavin kinase" evidence="16">
    <location>
        <begin position="178"/>
        <end position="303"/>
    </location>
</feature>
<dbReference type="Proteomes" id="UP000027982">
    <property type="component" value="Chromosome"/>
</dbReference>
<dbReference type="Gene3D" id="2.40.30.30">
    <property type="entry name" value="Riboflavin kinase-like"/>
    <property type="match status" value="1"/>
</dbReference>
<dbReference type="GO" id="GO:0009398">
    <property type="term" value="P:FMN biosynthetic process"/>
    <property type="evidence" value="ECO:0007669"/>
    <property type="project" value="UniProtKB-UniRule"/>
</dbReference>
<evidence type="ECO:0000256" key="10">
    <source>
        <dbReference type="ARBA" id="ARBA00022827"/>
    </source>
</evidence>
<dbReference type="EMBL" id="CP007139">
    <property type="protein sequence ID" value="AIE84726.1"/>
    <property type="molecule type" value="Genomic_DNA"/>
</dbReference>
<dbReference type="KEGG" id="fgi:OP10G_1358"/>
<evidence type="ECO:0000256" key="11">
    <source>
        <dbReference type="ARBA" id="ARBA00022840"/>
    </source>
</evidence>
<gene>
    <name evidence="17" type="ORF">OP10G_1358</name>
</gene>
<dbReference type="Pfam" id="PF01687">
    <property type="entry name" value="Flavokinase"/>
    <property type="match status" value="1"/>
</dbReference>
<evidence type="ECO:0000256" key="2">
    <source>
        <dbReference type="ARBA" id="ARBA00004726"/>
    </source>
</evidence>
<dbReference type="EC" id="2.7.7.2" evidence="15"/>
<evidence type="ECO:0000256" key="9">
    <source>
        <dbReference type="ARBA" id="ARBA00022777"/>
    </source>
</evidence>
<dbReference type="InterPro" id="IPR023465">
    <property type="entry name" value="Riboflavin_kinase_dom_sf"/>
</dbReference>
<dbReference type="InterPro" id="IPR015864">
    <property type="entry name" value="FAD_synthase"/>
</dbReference>
<dbReference type="SUPFAM" id="SSF52374">
    <property type="entry name" value="Nucleotidylyl transferase"/>
    <property type="match status" value="1"/>
</dbReference>
<dbReference type="PANTHER" id="PTHR22749">
    <property type="entry name" value="RIBOFLAVIN KINASE/FMN ADENYLYLTRANSFERASE"/>
    <property type="match status" value="1"/>
</dbReference>
<dbReference type="GO" id="GO:0003919">
    <property type="term" value="F:FMN adenylyltransferase activity"/>
    <property type="evidence" value="ECO:0007669"/>
    <property type="project" value="UniProtKB-UniRule"/>
</dbReference>
<dbReference type="FunFam" id="2.40.30.30:FF:000003">
    <property type="entry name" value="Riboflavin biosynthesis protein"/>
    <property type="match status" value="1"/>
</dbReference>
<comment type="pathway">
    <text evidence="3 15">Cofactor biosynthesis; FMN biosynthesis; FMN from riboflavin (ATP route): step 1/1.</text>
</comment>
<keyword evidence="10 15" id="KW-0274">FAD</keyword>
<comment type="pathway">
    <text evidence="2 15">Cofactor biosynthesis; FAD biosynthesis; FAD from FMN: step 1/1.</text>
</comment>
<evidence type="ECO:0000313" key="17">
    <source>
        <dbReference type="EMBL" id="AIE84726.1"/>
    </source>
</evidence>
<evidence type="ECO:0000256" key="12">
    <source>
        <dbReference type="ARBA" id="ARBA00023268"/>
    </source>
</evidence>
<dbReference type="GO" id="GO:0005524">
    <property type="term" value="F:ATP binding"/>
    <property type="evidence" value="ECO:0007669"/>
    <property type="project" value="UniProtKB-UniRule"/>
</dbReference>
<evidence type="ECO:0000256" key="4">
    <source>
        <dbReference type="ARBA" id="ARBA00022630"/>
    </source>
</evidence>
<keyword evidence="9 15" id="KW-0418">Kinase</keyword>
<evidence type="ECO:0000256" key="3">
    <source>
        <dbReference type="ARBA" id="ARBA00005201"/>
    </source>
</evidence>
<keyword evidence="12" id="KW-0511">Multifunctional enzyme</keyword>
<evidence type="ECO:0000313" key="18">
    <source>
        <dbReference type="Proteomes" id="UP000027982"/>
    </source>
</evidence>
<dbReference type="AlphaFoldDB" id="A0A068NMP0"/>
<comment type="function">
    <text evidence="1">Catalyzes the phosphorylation of riboflavin to FMN followed by the adenylation of FMN to FAD.</text>
</comment>
<dbReference type="STRING" id="661478.OP10G_1358"/>
<sequence length="309" mass="33326">MQVHLGVGVLRAEWERAVVVVGTFDGVHLGHQEVIRTAVADARRQELPCVLVTFDRHPAAILAPSRTPKCLAPLQENLAQFERLGVGVTSVLPFDAELSRMSADRFLSEILLGATKASELVVGHDFAMGNGREGTTEWLTQRIPTKVVPPFEIDGERVSSSDIRRSVSSGDVVRAARLLGRPYTLTGVIVSGQRLGRQLGFPTANLARSIDQALPADGVYAGWFESATGRYAAAAAIGTRPAVGGGARTIEAYLLDYPGASLYGLSARLEFVSRLRSEADFSSLEALKEQMARDVEETRGRLATLMPSQ</sequence>
<dbReference type="Pfam" id="PF06574">
    <property type="entry name" value="FAD_syn"/>
    <property type="match status" value="1"/>
</dbReference>
<dbReference type="FunFam" id="3.40.50.620:FF:000021">
    <property type="entry name" value="Riboflavin biosynthesis protein"/>
    <property type="match status" value="1"/>
</dbReference>
<evidence type="ECO:0000256" key="7">
    <source>
        <dbReference type="ARBA" id="ARBA00022695"/>
    </source>
</evidence>
<dbReference type="GO" id="GO:0006747">
    <property type="term" value="P:FAD biosynthetic process"/>
    <property type="evidence" value="ECO:0007669"/>
    <property type="project" value="UniProtKB-UniRule"/>
</dbReference>
<organism evidence="17 18">
    <name type="scientific">Fimbriimonas ginsengisoli Gsoil 348</name>
    <dbReference type="NCBI Taxonomy" id="661478"/>
    <lineage>
        <taxon>Bacteria</taxon>
        <taxon>Bacillati</taxon>
        <taxon>Armatimonadota</taxon>
        <taxon>Fimbriimonadia</taxon>
        <taxon>Fimbriimonadales</taxon>
        <taxon>Fimbriimonadaceae</taxon>
        <taxon>Fimbriimonas</taxon>
    </lineage>
</organism>
<dbReference type="NCBIfam" id="TIGR00083">
    <property type="entry name" value="ribF"/>
    <property type="match status" value="1"/>
</dbReference>
<dbReference type="OrthoDB" id="9803667at2"/>
<dbReference type="PIRSF" id="PIRSF004491">
    <property type="entry name" value="FAD_Synth"/>
    <property type="match status" value="1"/>
</dbReference>
<dbReference type="GO" id="GO:0008531">
    <property type="term" value="F:riboflavin kinase activity"/>
    <property type="evidence" value="ECO:0007669"/>
    <property type="project" value="UniProtKB-UniRule"/>
</dbReference>
<accession>A0A068NMP0</accession>
<dbReference type="UniPathway" id="UPA00276">
    <property type="reaction ID" value="UER00406"/>
</dbReference>
<keyword evidence="18" id="KW-1185">Reference proteome</keyword>
<dbReference type="HOGENOM" id="CLU_048437_0_2_0"/>
<dbReference type="GO" id="GO:0009231">
    <property type="term" value="P:riboflavin biosynthetic process"/>
    <property type="evidence" value="ECO:0007669"/>
    <property type="project" value="InterPro"/>
</dbReference>
<keyword evidence="5 15" id="KW-0288">FMN</keyword>
<evidence type="ECO:0000256" key="14">
    <source>
        <dbReference type="ARBA" id="ARBA00049494"/>
    </source>
</evidence>
<dbReference type="InterPro" id="IPR002606">
    <property type="entry name" value="Riboflavin_kinase_bac"/>
</dbReference>
<comment type="similarity">
    <text evidence="15">Belongs to the ribF family.</text>
</comment>
<keyword evidence="7 15" id="KW-0548">Nucleotidyltransferase</keyword>
<evidence type="ECO:0000256" key="13">
    <source>
        <dbReference type="ARBA" id="ARBA00047880"/>
    </source>
</evidence>
<comment type="catalytic activity">
    <reaction evidence="13 15">
        <text>riboflavin + ATP = FMN + ADP + H(+)</text>
        <dbReference type="Rhea" id="RHEA:14357"/>
        <dbReference type="ChEBI" id="CHEBI:15378"/>
        <dbReference type="ChEBI" id="CHEBI:30616"/>
        <dbReference type="ChEBI" id="CHEBI:57986"/>
        <dbReference type="ChEBI" id="CHEBI:58210"/>
        <dbReference type="ChEBI" id="CHEBI:456216"/>
        <dbReference type="EC" id="2.7.1.26"/>
    </reaction>
</comment>
<dbReference type="SUPFAM" id="SSF82114">
    <property type="entry name" value="Riboflavin kinase-like"/>
    <property type="match status" value="1"/>
</dbReference>
<dbReference type="InterPro" id="IPR014729">
    <property type="entry name" value="Rossmann-like_a/b/a_fold"/>
</dbReference>
<evidence type="ECO:0000259" key="16">
    <source>
        <dbReference type="SMART" id="SM00904"/>
    </source>
</evidence>
<name>A0A068NMP0_FIMGI</name>
<dbReference type="SMART" id="SM00904">
    <property type="entry name" value="Flavokinase"/>
    <property type="match status" value="1"/>
</dbReference>
<evidence type="ECO:0000256" key="6">
    <source>
        <dbReference type="ARBA" id="ARBA00022679"/>
    </source>
</evidence>
<dbReference type="InterPro" id="IPR015865">
    <property type="entry name" value="Riboflavin_kinase_bac/euk"/>
</dbReference>
<evidence type="ECO:0000256" key="5">
    <source>
        <dbReference type="ARBA" id="ARBA00022643"/>
    </source>
</evidence>
<evidence type="ECO:0000256" key="15">
    <source>
        <dbReference type="PIRNR" id="PIRNR004491"/>
    </source>
</evidence>